<evidence type="ECO:0000313" key="4">
    <source>
        <dbReference type="Proteomes" id="UP000479710"/>
    </source>
</evidence>
<protein>
    <submittedName>
        <fullName evidence="3">Uncharacterized protein</fullName>
    </submittedName>
</protein>
<keyword evidence="1" id="KW-0547">Nucleotide-binding</keyword>
<dbReference type="PANTHER" id="PTHR24223:SF462">
    <property type="entry name" value="ABC-TYPE XENOBIOTIC TRANSPORTER"/>
    <property type="match status" value="1"/>
</dbReference>
<proteinExistence type="predicted"/>
<organism evidence="3 4">
    <name type="scientific">Oryza meyeriana var. granulata</name>
    <dbReference type="NCBI Taxonomy" id="110450"/>
    <lineage>
        <taxon>Eukaryota</taxon>
        <taxon>Viridiplantae</taxon>
        <taxon>Streptophyta</taxon>
        <taxon>Embryophyta</taxon>
        <taxon>Tracheophyta</taxon>
        <taxon>Spermatophyta</taxon>
        <taxon>Magnoliopsida</taxon>
        <taxon>Liliopsida</taxon>
        <taxon>Poales</taxon>
        <taxon>Poaceae</taxon>
        <taxon>BOP clade</taxon>
        <taxon>Oryzoideae</taxon>
        <taxon>Oryzeae</taxon>
        <taxon>Oryzinae</taxon>
        <taxon>Oryza</taxon>
        <taxon>Oryza meyeriana</taxon>
    </lineage>
</organism>
<dbReference type="Proteomes" id="UP000479710">
    <property type="component" value="Unassembled WGS sequence"/>
</dbReference>
<dbReference type="InterPro" id="IPR050173">
    <property type="entry name" value="ABC_transporter_C-like"/>
</dbReference>
<dbReference type="InterPro" id="IPR027417">
    <property type="entry name" value="P-loop_NTPase"/>
</dbReference>
<dbReference type="PANTHER" id="PTHR24223">
    <property type="entry name" value="ATP-BINDING CASSETTE SUB-FAMILY C"/>
    <property type="match status" value="1"/>
</dbReference>
<dbReference type="GO" id="GO:0042626">
    <property type="term" value="F:ATPase-coupled transmembrane transporter activity"/>
    <property type="evidence" value="ECO:0007669"/>
    <property type="project" value="TreeGrafter"/>
</dbReference>
<evidence type="ECO:0000256" key="1">
    <source>
        <dbReference type="ARBA" id="ARBA00022741"/>
    </source>
</evidence>
<comment type="caution">
    <text evidence="3">The sequence shown here is derived from an EMBL/GenBank/DDBJ whole genome shotgun (WGS) entry which is preliminary data.</text>
</comment>
<evidence type="ECO:0000256" key="2">
    <source>
        <dbReference type="ARBA" id="ARBA00022840"/>
    </source>
</evidence>
<dbReference type="SUPFAM" id="SSF52540">
    <property type="entry name" value="P-loop containing nucleoside triphosphate hydrolases"/>
    <property type="match status" value="1"/>
</dbReference>
<sequence length="60" mass="6737">MDNATDAVIQKTIRAEFEDRTVITIVHRIPTVMDCTRILGFGLGFQAKTLRTLNMPTLAM</sequence>
<name>A0A6G1BIE9_9ORYZ</name>
<gene>
    <name evidence="3" type="ORF">E2562_002283</name>
</gene>
<dbReference type="AlphaFoldDB" id="A0A6G1BIE9"/>
<reference evidence="3 4" key="1">
    <citation type="submission" date="2019-11" db="EMBL/GenBank/DDBJ databases">
        <title>Whole genome sequence of Oryza granulata.</title>
        <authorList>
            <person name="Li W."/>
        </authorList>
    </citation>
    <scope>NUCLEOTIDE SEQUENCE [LARGE SCALE GENOMIC DNA]</scope>
    <source>
        <strain evidence="4">cv. Menghai</strain>
        <tissue evidence="3">Leaf</tissue>
    </source>
</reference>
<accession>A0A6G1BIE9</accession>
<dbReference type="Gene3D" id="3.40.50.300">
    <property type="entry name" value="P-loop containing nucleotide triphosphate hydrolases"/>
    <property type="match status" value="1"/>
</dbReference>
<evidence type="ECO:0000313" key="3">
    <source>
        <dbReference type="EMBL" id="KAF0887561.1"/>
    </source>
</evidence>
<keyword evidence="2" id="KW-0067">ATP-binding</keyword>
<dbReference type="GO" id="GO:0016020">
    <property type="term" value="C:membrane"/>
    <property type="evidence" value="ECO:0007669"/>
    <property type="project" value="TreeGrafter"/>
</dbReference>
<dbReference type="EMBL" id="SPHZ02000012">
    <property type="protein sequence ID" value="KAF0887561.1"/>
    <property type="molecule type" value="Genomic_DNA"/>
</dbReference>
<dbReference type="OrthoDB" id="6500128at2759"/>
<keyword evidence="4" id="KW-1185">Reference proteome</keyword>
<dbReference type="GO" id="GO:0005524">
    <property type="term" value="F:ATP binding"/>
    <property type="evidence" value="ECO:0007669"/>
    <property type="project" value="UniProtKB-KW"/>
</dbReference>